<dbReference type="Gene3D" id="2.10.270.10">
    <property type="entry name" value="Cholin Binding"/>
    <property type="match status" value="1"/>
</dbReference>
<keyword evidence="2" id="KW-0732">Signal</keyword>
<name>A0ABV1DFF8_9FIRM</name>
<sequence length="235" mass="26759">MKRIILTALLSISMSFTAFAGQWQKDANGWWYQYDDGSYPYDEWILIQSECYYFDHNGYMLSDTITPDGYQVDKDGKCNAGPKAVSNNGIRCWNENASIAIEGEPVPLYESEYHHGKLCYILDDSVGTFRLPSSKCNINPAGHEIWLRGIIYPDGQIMSLKETVVYPLEYDRDYNMDFTGEGLSAYELSQFCNNHDVNIWIEIVDKETEIPMGYCSQRVVLRYASPASIPTGEIG</sequence>
<evidence type="ECO:0000313" key="3">
    <source>
        <dbReference type="EMBL" id="MEQ2428551.1"/>
    </source>
</evidence>
<dbReference type="Pfam" id="PF19085">
    <property type="entry name" value="Choline_bind_2"/>
    <property type="match status" value="1"/>
</dbReference>
<evidence type="ECO:0000313" key="4">
    <source>
        <dbReference type="Proteomes" id="UP001454086"/>
    </source>
</evidence>
<keyword evidence="1" id="KW-0677">Repeat</keyword>
<dbReference type="InterPro" id="IPR018337">
    <property type="entry name" value="Cell_wall/Cho-bd_repeat"/>
</dbReference>
<dbReference type="RefSeq" id="WP_349118790.1">
    <property type="nucleotide sequence ID" value="NZ_JBBMFM010000192.1"/>
</dbReference>
<keyword evidence="4" id="KW-1185">Reference proteome</keyword>
<proteinExistence type="predicted"/>
<accession>A0ABV1DFF8</accession>
<evidence type="ECO:0000256" key="1">
    <source>
        <dbReference type="ARBA" id="ARBA00022737"/>
    </source>
</evidence>
<dbReference type="EMBL" id="JBBMFM010000192">
    <property type="protein sequence ID" value="MEQ2428551.1"/>
    <property type="molecule type" value="Genomic_DNA"/>
</dbReference>
<organism evidence="3 4">
    <name type="scientific">Enterocloster hominis</name>
    <name type="common">ex Hitch et al. 2024</name>
    <dbReference type="NCBI Taxonomy" id="1917870"/>
    <lineage>
        <taxon>Bacteria</taxon>
        <taxon>Bacillati</taxon>
        <taxon>Bacillota</taxon>
        <taxon>Clostridia</taxon>
        <taxon>Lachnospirales</taxon>
        <taxon>Lachnospiraceae</taxon>
        <taxon>Enterocloster</taxon>
    </lineage>
</organism>
<feature type="signal peptide" evidence="2">
    <location>
        <begin position="1"/>
        <end position="20"/>
    </location>
</feature>
<feature type="chain" id="PRO_5047497316" evidence="2">
    <location>
        <begin position="21"/>
        <end position="235"/>
    </location>
</feature>
<comment type="caution">
    <text evidence="3">The sequence shown here is derived from an EMBL/GenBank/DDBJ whole genome shotgun (WGS) entry which is preliminary data.</text>
</comment>
<reference evidence="3 4" key="1">
    <citation type="submission" date="2024-03" db="EMBL/GenBank/DDBJ databases">
        <title>Human intestinal bacterial collection.</title>
        <authorList>
            <person name="Pauvert C."/>
            <person name="Hitch T.C.A."/>
            <person name="Clavel T."/>
        </authorList>
    </citation>
    <scope>NUCLEOTIDE SEQUENCE [LARGE SCALE GENOMIC DNA]</scope>
    <source>
        <strain evidence="3 4">CLA-SR-H021</strain>
    </source>
</reference>
<gene>
    <name evidence="3" type="ORF">WMQ36_26690</name>
</gene>
<dbReference type="Proteomes" id="UP001454086">
    <property type="component" value="Unassembled WGS sequence"/>
</dbReference>
<evidence type="ECO:0000256" key="2">
    <source>
        <dbReference type="SAM" id="SignalP"/>
    </source>
</evidence>
<protein>
    <submittedName>
        <fullName evidence="3">Uncharacterized protein</fullName>
    </submittedName>
</protein>
<dbReference type="SUPFAM" id="SSF69360">
    <property type="entry name" value="Cell wall binding repeat"/>
    <property type="match status" value="1"/>
</dbReference>